<dbReference type="NCBIfam" id="NF033550">
    <property type="entry name" value="transpos_ISL3"/>
    <property type="match status" value="1"/>
</dbReference>
<evidence type="ECO:0000313" key="4">
    <source>
        <dbReference type="Proteomes" id="UP000051580"/>
    </source>
</evidence>
<dbReference type="Proteomes" id="UP000051580">
    <property type="component" value="Unassembled WGS sequence"/>
</dbReference>
<feature type="domain" description="Transposase IS204/IS1001/IS1096/IS1165 DDE" evidence="1">
    <location>
        <begin position="160"/>
        <end position="409"/>
    </location>
</feature>
<dbReference type="RefSeq" id="WP_057731261.1">
    <property type="nucleotide sequence ID" value="NZ_AZFS01000003.1"/>
</dbReference>
<name>A0A0R1UT04_9LACO</name>
<comment type="caution">
    <text evidence="3">The sequence shown here is derived from an EMBL/GenBank/DDBJ whole genome shotgun (WGS) entry which is preliminary data.</text>
</comment>
<evidence type="ECO:0000259" key="1">
    <source>
        <dbReference type="Pfam" id="PF01610"/>
    </source>
</evidence>
<feature type="domain" description="Transposase IS204/IS1001/IS1096/IS1165 zinc-finger" evidence="2">
    <location>
        <begin position="41"/>
        <end position="89"/>
    </location>
</feature>
<reference evidence="3 4" key="1">
    <citation type="journal article" date="2015" name="Genome Announc.">
        <title>Expanding the biotechnology potential of lactobacilli through comparative genomics of 213 strains and associated genera.</title>
        <authorList>
            <person name="Sun Z."/>
            <person name="Harris H.M."/>
            <person name="McCann A."/>
            <person name="Guo C."/>
            <person name="Argimon S."/>
            <person name="Zhang W."/>
            <person name="Yang X."/>
            <person name="Jeffery I.B."/>
            <person name="Cooney J.C."/>
            <person name="Kagawa T.F."/>
            <person name="Liu W."/>
            <person name="Song Y."/>
            <person name="Salvetti E."/>
            <person name="Wrobel A."/>
            <person name="Rasinkangas P."/>
            <person name="Parkhill J."/>
            <person name="Rea M.C."/>
            <person name="O'Sullivan O."/>
            <person name="Ritari J."/>
            <person name="Douillard F.P."/>
            <person name="Paul Ross R."/>
            <person name="Yang R."/>
            <person name="Briner A.E."/>
            <person name="Felis G.E."/>
            <person name="de Vos W.M."/>
            <person name="Barrangou R."/>
            <person name="Klaenhammer T.R."/>
            <person name="Caufield P.W."/>
            <person name="Cui Y."/>
            <person name="Zhang H."/>
            <person name="O'Toole P.W."/>
        </authorList>
    </citation>
    <scope>NUCLEOTIDE SEQUENCE [LARGE SCALE GENOMIC DNA]</scope>
    <source>
        <strain evidence="3 4">DSM 16381</strain>
    </source>
</reference>
<dbReference type="Pfam" id="PF14690">
    <property type="entry name" value="Zn_ribbon_ISL3"/>
    <property type="match status" value="1"/>
</dbReference>
<dbReference type="AlphaFoldDB" id="A0A0R1UT04"/>
<dbReference type="InterPro" id="IPR047951">
    <property type="entry name" value="Transpos_ISL3"/>
</dbReference>
<evidence type="ECO:0000259" key="2">
    <source>
        <dbReference type="Pfam" id="PF14690"/>
    </source>
</evidence>
<sequence>MTNDTKIILGIKDPNIKKLKISNPLETKGPLKVQALLDYRPKACPKCGVLNQKSIIKYGWRWTTVKLPQAVERDIKLQLKKRNFKCKQCQRYFLAETPLVQRNHTISNISRISCLEKLSETVSMRHIASELNISSTSVLRIMRSYQPDIKTDYSWLPAVINMDEVKSTKDAKGAMSFVFMDGIRNEFMDILESRTRYDLEKYFKRYTKAAREAVKIIVTDMNYTYPQLTESVFPNAIVVTDRFHIVSSVMSGFNRVRVRIMKTYANSNIKHKILQRYWKLLLKPNEELDFKGYYNFTHIAGVSTENSTVEYILSLSDELRQAYEVLQTVRRAVKYRDITQLTTVLDGKDNYSDELRIPLKTLKEHQESVYNALKYKYSNGPMEGINNKIKVIKRVSYGFGCFSSFRLRIHLVFGLKKVA</sequence>
<evidence type="ECO:0000313" key="3">
    <source>
        <dbReference type="EMBL" id="KRL96262.1"/>
    </source>
</evidence>
<dbReference type="OrthoDB" id="6197054at2"/>
<gene>
    <name evidence="3" type="ORF">FD28_GL001861</name>
</gene>
<dbReference type="InterPro" id="IPR029261">
    <property type="entry name" value="Transposase_Znf"/>
</dbReference>
<dbReference type="InterPro" id="IPR002560">
    <property type="entry name" value="Transposase_DDE"/>
</dbReference>
<proteinExistence type="predicted"/>
<dbReference type="EMBL" id="AZFS01000038">
    <property type="protein sequence ID" value="KRL96262.1"/>
    <property type="molecule type" value="Genomic_DNA"/>
</dbReference>
<organism evidence="3 4">
    <name type="scientific">Levilactobacillus hammesii DSM 16381</name>
    <dbReference type="NCBI Taxonomy" id="1423753"/>
    <lineage>
        <taxon>Bacteria</taxon>
        <taxon>Bacillati</taxon>
        <taxon>Bacillota</taxon>
        <taxon>Bacilli</taxon>
        <taxon>Lactobacillales</taxon>
        <taxon>Lactobacillaceae</taxon>
        <taxon>Levilactobacillus</taxon>
    </lineage>
</organism>
<dbReference type="PANTHER" id="PTHR33498">
    <property type="entry name" value="TRANSPOSASE FOR INSERTION SEQUENCE ELEMENT IS1557"/>
    <property type="match status" value="1"/>
</dbReference>
<dbReference type="Pfam" id="PF01610">
    <property type="entry name" value="DDE_Tnp_ISL3"/>
    <property type="match status" value="1"/>
</dbReference>
<dbReference type="PATRIC" id="fig|1423753.3.peg.1956"/>
<keyword evidence="4" id="KW-1185">Reference proteome</keyword>
<dbReference type="STRING" id="1423753.FD28_GL001861"/>
<protein>
    <submittedName>
        <fullName evidence="3">Uncharacterized protein</fullName>
    </submittedName>
</protein>
<dbReference type="PANTHER" id="PTHR33498:SF1">
    <property type="entry name" value="TRANSPOSASE FOR INSERTION SEQUENCE ELEMENT IS1557"/>
    <property type="match status" value="1"/>
</dbReference>
<accession>A0A0R1UT04</accession>